<evidence type="ECO:0000259" key="1">
    <source>
        <dbReference type="Pfam" id="PF25597"/>
    </source>
</evidence>
<name>A0A9D4WJ93_PEA</name>
<accession>A0A9D4WJ93</accession>
<gene>
    <name evidence="2" type="ORF">KIW84_066328</name>
</gene>
<dbReference type="EMBL" id="JAMSHJ010000006">
    <property type="protein sequence ID" value="KAI5401815.1"/>
    <property type="molecule type" value="Genomic_DNA"/>
</dbReference>
<sequence>MTNLWDQLTLMELTKLKVIKAYIDQREEKRLVQFLMALRDDLRAFVGGEVVLTDVHVINRIPSSITSDLSPFENLYSSITDYASLKVFGSTCFVLRPQVEHSKLSSHSIICVFLGYGHGQKGYHCYDPGTKKLYVSCHVVFLEHIPFYSLSSDSHVTSSSKLTHIEHFDHNNNVSSYCNFKNCMTDTTATPDIDILLVPATTQEPPTIVDPLPPRYPSSDRKSTQFPNFVYSTYSASLSSFLTSIHSLSEPSSYKEVIIDPVW</sequence>
<comment type="caution">
    <text evidence="2">The sequence shown here is derived from an EMBL/GenBank/DDBJ whole genome shotgun (WGS) entry which is preliminary data.</text>
</comment>
<dbReference type="Pfam" id="PF25597">
    <property type="entry name" value="SH3_retrovirus"/>
    <property type="match status" value="1"/>
</dbReference>
<keyword evidence="3" id="KW-1185">Reference proteome</keyword>
<evidence type="ECO:0000313" key="2">
    <source>
        <dbReference type="EMBL" id="KAI5401815.1"/>
    </source>
</evidence>
<feature type="domain" description="Retroviral polymerase SH3-like" evidence="1">
    <location>
        <begin position="90"/>
        <end position="152"/>
    </location>
</feature>
<dbReference type="InterPro" id="IPR057670">
    <property type="entry name" value="SH3_retrovirus"/>
</dbReference>
<evidence type="ECO:0000313" key="3">
    <source>
        <dbReference type="Proteomes" id="UP001058974"/>
    </source>
</evidence>
<organism evidence="2 3">
    <name type="scientific">Pisum sativum</name>
    <name type="common">Garden pea</name>
    <name type="synonym">Lathyrus oleraceus</name>
    <dbReference type="NCBI Taxonomy" id="3888"/>
    <lineage>
        <taxon>Eukaryota</taxon>
        <taxon>Viridiplantae</taxon>
        <taxon>Streptophyta</taxon>
        <taxon>Embryophyta</taxon>
        <taxon>Tracheophyta</taxon>
        <taxon>Spermatophyta</taxon>
        <taxon>Magnoliopsida</taxon>
        <taxon>eudicotyledons</taxon>
        <taxon>Gunneridae</taxon>
        <taxon>Pentapetalae</taxon>
        <taxon>rosids</taxon>
        <taxon>fabids</taxon>
        <taxon>Fabales</taxon>
        <taxon>Fabaceae</taxon>
        <taxon>Papilionoideae</taxon>
        <taxon>50 kb inversion clade</taxon>
        <taxon>NPAAA clade</taxon>
        <taxon>Hologalegina</taxon>
        <taxon>IRL clade</taxon>
        <taxon>Fabeae</taxon>
        <taxon>Lathyrus</taxon>
    </lineage>
</organism>
<dbReference type="Proteomes" id="UP001058974">
    <property type="component" value="Chromosome 6"/>
</dbReference>
<dbReference type="AlphaFoldDB" id="A0A9D4WJ93"/>
<protein>
    <recommendedName>
        <fullName evidence="1">Retroviral polymerase SH3-like domain-containing protein</fullName>
    </recommendedName>
</protein>
<reference evidence="2 3" key="1">
    <citation type="journal article" date="2022" name="Nat. Genet.">
        <title>Improved pea reference genome and pan-genome highlight genomic features and evolutionary characteristics.</title>
        <authorList>
            <person name="Yang T."/>
            <person name="Liu R."/>
            <person name="Luo Y."/>
            <person name="Hu S."/>
            <person name="Wang D."/>
            <person name="Wang C."/>
            <person name="Pandey M.K."/>
            <person name="Ge S."/>
            <person name="Xu Q."/>
            <person name="Li N."/>
            <person name="Li G."/>
            <person name="Huang Y."/>
            <person name="Saxena R.K."/>
            <person name="Ji Y."/>
            <person name="Li M."/>
            <person name="Yan X."/>
            <person name="He Y."/>
            <person name="Liu Y."/>
            <person name="Wang X."/>
            <person name="Xiang C."/>
            <person name="Varshney R.K."/>
            <person name="Ding H."/>
            <person name="Gao S."/>
            <person name="Zong X."/>
        </authorList>
    </citation>
    <scope>NUCLEOTIDE SEQUENCE [LARGE SCALE GENOMIC DNA]</scope>
    <source>
        <strain evidence="2 3">cv. Zhongwan 6</strain>
    </source>
</reference>
<proteinExistence type="predicted"/>
<dbReference type="Gramene" id="Psat06G0632800-T1">
    <property type="protein sequence ID" value="KAI5401815.1"/>
    <property type="gene ID" value="KIW84_066328"/>
</dbReference>